<proteinExistence type="predicted"/>
<name>A0A918LZR6_9ACTN</name>
<keyword evidence="2" id="KW-1185">Reference proteome</keyword>
<organism evidence="1 2">
    <name type="scientific">Streptomyces phaeofaciens</name>
    <dbReference type="NCBI Taxonomy" id="68254"/>
    <lineage>
        <taxon>Bacteria</taxon>
        <taxon>Bacillati</taxon>
        <taxon>Actinomycetota</taxon>
        <taxon>Actinomycetes</taxon>
        <taxon>Kitasatosporales</taxon>
        <taxon>Streptomycetaceae</taxon>
        <taxon>Streptomyces</taxon>
    </lineage>
</organism>
<dbReference type="AlphaFoldDB" id="A0A918LZR6"/>
<accession>A0A918LZR6</accession>
<evidence type="ECO:0000313" key="1">
    <source>
        <dbReference type="EMBL" id="GGT80977.1"/>
    </source>
</evidence>
<sequence>MNNLAAALVQSARAGGDRVAVRQDETVLTQREIVVVERTATRDAGGQEPVS</sequence>
<dbReference type="RefSeq" id="WP_189716540.1">
    <property type="nucleotide sequence ID" value="NZ_BMSA01000026.1"/>
</dbReference>
<comment type="caution">
    <text evidence="1">The sequence shown here is derived from an EMBL/GenBank/DDBJ whole genome shotgun (WGS) entry which is preliminary data.</text>
</comment>
<protein>
    <submittedName>
        <fullName evidence="1">Uncharacterized protein</fullName>
    </submittedName>
</protein>
<dbReference type="Proteomes" id="UP000646776">
    <property type="component" value="Unassembled WGS sequence"/>
</dbReference>
<reference evidence="1" key="2">
    <citation type="submission" date="2020-09" db="EMBL/GenBank/DDBJ databases">
        <authorList>
            <person name="Sun Q."/>
            <person name="Ohkuma M."/>
        </authorList>
    </citation>
    <scope>NUCLEOTIDE SEQUENCE</scope>
    <source>
        <strain evidence="1">JCM 4125</strain>
    </source>
</reference>
<gene>
    <name evidence="1" type="ORF">GCM10010226_69550</name>
</gene>
<dbReference type="EMBL" id="BMSA01000026">
    <property type="protein sequence ID" value="GGT80977.1"/>
    <property type="molecule type" value="Genomic_DNA"/>
</dbReference>
<evidence type="ECO:0000313" key="2">
    <source>
        <dbReference type="Proteomes" id="UP000646776"/>
    </source>
</evidence>
<reference evidence="1" key="1">
    <citation type="journal article" date="2014" name="Int. J. Syst. Evol. Microbiol.">
        <title>Complete genome sequence of Corynebacterium casei LMG S-19264T (=DSM 44701T), isolated from a smear-ripened cheese.</title>
        <authorList>
            <consortium name="US DOE Joint Genome Institute (JGI-PGF)"/>
            <person name="Walter F."/>
            <person name="Albersmeier A."/>
            <person name="Kalinowski J."/>
            <person name="Ruckert C."/>
        </authorList>
    </citation>
    <scope>NUCLEOTIDE SEQUENCE</scope>
    <source>
        <strain evidence="1">JCM 4125</strain>
    </source>
</reference>